<evidence type="ECO:0000256" key="3">
    <source>
        <dbReference type="ARBA" id="ARBA00022835"/>
    </source>
</evidence>
<evidence type="ECO:0000256" key="1">
    <source>
        <dbReference type="ARBA" id="ARBA00004123"/>
    </source>
</evidence>
<sequence>MTLTKNDQNHHLTTESFLSDLSNLPSIRLSTLSRSDGSAEYLIIRDRLRTICSINGPFESKHHLNFSDNNSHQISLELNLLLSNSNSSNLGPRTRYLSDLIRSFISPTLLPPYPTHQLSNRLFSLQINLQTISSSPSQLPDSLTISQPSTLNQSQQQQQQQHDDDDVDSCCGSGLMDVQSVDLCERVALINVTSLALMDSGLNLNSVGLAIGVAIIKSYNLRNLERHSSKDNSSMDDDDLSSVIIVDPSASQQALAESVHLLGFHLDGSALELENVSDDKDDDRVTPSIRHLRLIESFGKFDRSRVDEVLRLGYLESLRMYRSIKRLIRSNLKPSQEG</sequence>
<keyword evidence="4" id="KW-0539">Nucleus</keyword>
<feature type="region of interest" description="Disordered" evidence="5">
    <location>
        <begin position="134"/>
        <end position="168"/>
    </location>
</feature>
<keyword evidence="2" id="KW-0698">rRNA processing</keyword>
<dbReference type="PANTHER" id="PTHR11953">
    <property type="entry name" value="EXOSOME COMPLEX COMPONENT"/>
    <property type="match status" value="1"/>
</dbReference>
<dbReference type="EMBL" id="CALTRL010000363">
    <property type="protein sequence ID" value="CAH7667629.1"/>
    <property type="molecule type" value="Genomic_DNA"/>
</dbReference>
<dbReference type="GO" id="GO:0000176">
    <property type="term" value="C:nuclear exosome (RNase complex)"/>
    <property type="evidence" value="ECO:0007669"/>
    <property type="project" value="TreeGrafter"/>
</dbReference>
<comment type="subcellular location">
    <subcellularLocation>
        <location evidence="1">Nucleus</location>
    </subcellularLocation>
</comment>
<dbReference type="GO" id="GO:0034475">
    <property type="term" value="P:U4 snRNA 3'-end processing"/>
    <property type="evidence" value="ECO:0007669"/>
    <property type="project" value="TreeGrafter"/>
</dbReference>
<name>A0AAV0AI53_PHAPC</name>
<protein>
    <submittedName>
        <fullName evidence="6">Expressed protein</fullName>
    </submittedName>
</protein>
<dbReference type="GO" id="GO:0003723">
    <property type="term" value="F:RNA binding"/>
    <property type="evidence" value="ECO:0007669"/>
    <property type="project" value="TreeGrafter"/>
</dbReference>
<dbReference type="GO" id="GO:0071028">
    <property type="term" value="P:nuclear mRNA surveillance"/>
    <property type="evidence" value="ECO:0007669"/>
    <property type="project" value="TreeGrafter"/>
</dbReference>
<comment type="caution">
    <text evidence="6">The sequence shown here is derived from an EMBL/GenBank/DDBJ whole genome shotgun (WGS) entry which is preliminary data.</text>
</comment>
<organism evidence="6 7">
    <name type="scientific">Phakopsora pachyrhizi</name>
    <name type="common">Asian soybean rust disease fungus</name>
    <dbReference type="NCBI Taxonomy" id="170000"/>
    <lineage>
        <taxon>Eukaryota</taxon>
        <taxon>Fungi</taxon>
        <taxon>Dikarya</taxon>
        <taxon>Basidiomycota</taxon>
        <taxon>Pucciniomycotina</taxon>
        <taxon>Pucciniomycetes</taxon>
        <taxon>Pucciniales</taxon>
        <taxon>Phakopsoraceae</taxon>
        <taxon>Phakopsora</taxon>
    </lineage>
</organism>
<evidence type="ECO:0000256" key="5">
    <source>
        <dbReference type="SAM" id="MobiDB-lite"/>
    </source>
</evidence>
<dbReference type="InterPro" id="IPR050080">
    <property type="entry name" value="RNase_PH"/>
</dbReference>
<accession>A0AAV0AI53</accession>
<dbReference type="AlphaFoldDB" id="A0AAV0AI53"/>
<evidence type="ECO:0000313" key="6">
    <source>
        <dbReference type="EMBL" id="CAH7667629.1"/>
    </source>
</evidence>
<dbReference type="Gene3D" id="3.30.230.70">
    <property type="entry name" value="GHMP Kinase, N-terminal domain"/>
    <property type="match status" value="1"/>
</dbReference>
<proteinExistence type="predicted"/>
<dbReference type="GO" id="GO:0071051">
    <property type="term" value="P:poly(A)-dependent snoRNA 3'-end processing"/>
    <property type="evidence" value="ECO:0007669"/>
    <property type="project" value="TreeGrafter"/>
</dbReference>
<dbReference type="InterPro" id="IPR027408">
    <property type="entry name" value="PNPase/RNase_PH_dom_sf"/>
</dbReference>
<dbReference type="GO" id="GO:0006364">
    <property type="term" value="P:rRNA processing"/>
    <property type="evidence" value="ECO:0007669"/>
    <property type="project" value="UniProtKB-KW"/>
</dbReference>
<evidence type="ECO:0000313" key="7">
    <source>
        <dbReference type="Proteomes" id="UP001153365"/>
    </source>
</evidence>
<dbReference type="GO" id="GO:0005730">
    <property type="term" value="C:nucleolus"/>
    <property type="evidence" value="ECO:0007669"/>
    <property type="project" value="TreeGrafter"/>
</dbReference>
<keyword evidence="3" id="KW-0271">Exosome</keyword>
<gene>
    <name evidence="6" type="ORF">PPACK8108_LOCUS2048</name>
</gene>
<evidence type="ECO:0000256" key="2">
    <source>
        <dbReference type="ARBA" id="ARBA00022552"/>
    </source>
</evidence>
<dbReference type="Proteomes" id="UP001153365">
    <property type="component" value="Unassembled WGS sequence"/>
</dbReference>
<feature type="compositionally biased region" description="Polar residues" evidence="5">
    <location>
        <begin position="134"/>
        <end position="152"/>
    </location>
</feature>
<dbReference type="GO" id="GO:0016075">
    <property type="term" value="P:rRNA catabolic process"/>
    <property type="evidence" value="ECO:0007669"/>
    <property type="project" value="TreeGrafter"/>
</dbReference>
<evidence type="ECO:0000256" key="4">
    <source>
        <dbReference type="ARBA" id="ARBA00023242"/>
    </source>
</evidence>
<dbReference type="GO" id="GO:0000177">
    <property type="term" value="C:cytoplasmic exosome (RNase complex)"/>
    <property type="evidence" value="ECO:0007669"/>
    <property type="project" value="TreeGrafter"/>
</dbReference>
<keyword evidence="7" id="KW-1185">Reference proteome</keyword>
<reference evidence="6" key="1">
    <citation type="submission" date="2022-06" db="EMBL/GenBank/DDBJ databases">
        <authorList>
            <consortium name="SYNGENTA / RWTH Aachen University"/>
        </authorList>
    </citation>
    <scope>NUCLEOTIDE SEQUENCE</scope>
</reference>
<dbReference type="PANTHER" id="PTHR11953:SF1">
    <property type="entry name" value="EXOSOME COMPLEX COMPONENT RRP46"/>
    <property type="match status" value="1"/>
</dbReference>